<dbReference type="GeneID" id="18245436"/>
<dbReference type="OrthoDB" id="5288718at2759"/>
<evidence type="ECO:0000313" key="3">
    <source>
        <dbReference type="Proteomes" id="UP000000707"/>
    </source>
</evidence>
<reference evidence="2 3" key="1">
    <citation type="journal article" date="2011" name="Proc. Natl. Acad. Sci. U.S.A.">
        <title>Comparative genomics of xylose-fermenting fungi for enhanced biofuel production.</title>
        <authorList>
            <person name="Wohlbach D.J."/>
            <person name="Kuo A."/>
            <person name="Sato T.K."/>
            <person name="Potts K.M."/>
            <person name="Salamov A.A."/>
            <person name="LaButti K.M."/>
            <person name="Sun H."/>
            <person name="Clum A."/>
            <person name="Pangilinan J.L."/>
            <person name="Lindquist E.A."/>
            <person name="Lucas S."/>
            <person name="Lapidus A."/>
            <person name="Jin M."/>
            <person name="Gunawan C."/>
            <person name="Balan V."/>
            <person name="Dale B.E."/>
            <person name="Jeffries T.W."/>
            <person name="Zinkel R."/>
            <person name="Barry K.W."/>
            <person name="Grigoriev I.V."/>
            <person name="Gasch A.P."/>
        </authorList>
    </citation>
    <scope>NUCLEOTIDE SEQUENCE [LARGE SCALE GENOMIC DNA]</scope>
    <source>
        <strain evidence="3">ATCC 10573 / BCRC 21748 / CBS 615 / JCM 9827 / NBRC 10315 / NRRL Y-1498 / VKM Y-70</strain>
    </source>
</reference>
<dbReference type="InterPro" id="IPR036038">
    <property type="entry name" value="Aminotransferase-like"/>
</dbReference>
<dbReference type="eggNOG" id="ENOG502QQMK">
    <property type="taxonomic scope" value="Eukaryota"/>
</dbReference>
<dbReference type="HOGENOM" id="CLU_020844_6_0_1"/>
<dbReference type="GO" id="GO:0003824">
    <property type="term" value="F:catalytic activity"/>
    <property type="evidence" value="ECO:0007669"/>
    <property type="project" value="InterPro"/>
</dbReference>
<evidence type="ECO:0008006" key="4">
    <source>
        <dbReference type="Google" id="ProtNLM"/>
    </source>
</evidence>
<proteinExistence type="inferred from homology"/>
<dbReference type="PANTHER" id="PTHR42743">
    <property type="entry name" value="AMINO-ACID AMINOTRANSFERASE"/>
    <property type="match status" value="1"/>
</dbReference>
<comment type="similarity">
    <text evidence="1">Belongs to the class-IV pyridoxal-phosphate-dependent aminotransferase family.</text>
</comment>
<dbReference type="InterPro" id="IPR043132">
    <property type="entry name" value="BCAT-like_C"/>
</dbReference>
<evidence type="ECO:0000256" key="1">
    <source>
        <dbReference type="ARBA" id="ARBA00009320"/>
    </source>
</evidence>
<dbReference type="InterPro" id="IPR001544">
    <property type="entry name" value="Aminotrans_IV"/>
</dbReference>
<dbReference type="InterPro" id="IPR043131">
    <property type="entry name" value="BCAT-like_N"/>
</dbReference>
<dbReference type="Gene3D" id="3.30.470.10">
    <property type="match status" value="1"/>
</dbReference>
<dbReference type="Pfam" id="PF01063">
    <property type="entry name" value="Aminotran_4"/>
    <property type="match status" value="1"/>
</dbReference>
<dbReference type="PANTHER" id="PTHR42743:SF11">
    <property type="entry name" value="AMINODEOXYCHORISMATE LYASE"/>
    <property type="match status" value="1"/>
</dbReference>
<keyword evidence="3" id="KW-1185">Reference proteome</keyword>
<protein>
    <recommendedName>
        <fullName evidence="4">D-aminoacid aminotransferase-like PLP-dependent enzyme</fullName>
    </recommendedName>
</protein>
<dbReference type="AlphaFoldDB" id="G3AXL0"/>
<dbReference type="Proteomes" id="UP000000707">
    <property type="component" value="Unassembled WGS sequence"/>
</dbReference>
<organism evidence="3">
    <name type="scientific">Candida tenuis (strain ATCC 10573 / BCRC 21748 / CBS 615 / JCM 9827 / NBRC 10315 / NRRL Y-1498 / VKM Y-70)</name>
    <name type="common">Yeast</name>
    <name type="synonym">Yamadazyma tenuis</name>
    <dbReference type="NCBI Taxonomy" id="590646"/>
    <lineage>
        <taxon>Eukaryota</taxon>
        <taxon>Fungi</taxon>
        <taxon>Dikarya</taxon>
        <taxon>Ascomycota</taxon>
        <taxon>Saccharomycotina</taxon>
        <taxon>Pichiomycetes</taxon>
        <taxon>Debaryomycetaceae</taxon>
        <taxon>Yamadazyma</taxon>
    </lineage>
</organism>
<dbReference type="GO" id="GO:0046394">
    <property type="term" value="P:carboxylic acid biosynthetic process"/>
    <property type="evidence" value="ECO:0007669"/>
    <property type="project" value="UniProtKB-ARBA"/>
</dbReference>
<sequence length="283" mass="32159">MARTKSEDNVSKLTTEECKQSGRELYQKYIQQNQEVTDFQIVSTIRYDPNISKVKPKAVDDITAENFFLLPEHINRLQFTIEFFTRNEETTLVFEEKTILDQLVTSIKDNSHPVDTPLRIRLLVGLDGQVTLEFFETIERPNLLRGLDDDIPEDEIWDIYVDSETILMSPFTSFKTTHRSHYNAAREKCLPGARVGKEEVILGNVRGELMEGSITNIAVHKDGKWVTPELSSGCLCGVTRSFLLMNMYIKEGKLELKDVNIGDEVLLFNGVAGVVRGQVKAIV</sequence>
<dbReference type="EMBL" id="GL996510">
    <property type="protein sequence ID" value="EGV66412.1"/>
    <property type="molecule type" value="Genomic_DNA"/>
</dbReference>
<dbReference type="SUPFAM" id="SSF56752">
    <property type="entry name" value="D-aminoacid aminotransferase-like PLP-dependent enzymes"/>
    <property type="match status" value="1"/>
</dbReference>
<dbReference type="STRING" id="590646.G3AXL0"/>
<dbReference type="InterPro" id="IPR050571">
    <property type="entry name" value="Class-IV_PLP-Dep_Aminotrnsfr"/>
</dbReference>
<dbReference type="Gene3D" id="3.20.10.10">
    <property type="entry name" value="D-amino Acid Aminotransferase, subunit A, domain 2"/>
    <property type="match status" value="1"/>
</dbReference>
<gene>
    <name evidence="2" type="ORF">CANTEDRAFT_101096</name>
</gene>
<evidence type="ECO:0000313" key="2">
    <source>
        <dbReference type="EMBL" id="EGV66412.1"/>
    </source>
</evidence>
<dbReference type="KEGG" id="cten:18245436"/>
<name>G3AXL0_CANTC</name>
<accession>G3AXL0</accession>